<gene>
    <name evidence="3" type="ORF">GCM10010832_21360</name>
</gene>
<proteinExistence type="predicted"/>
<evidence type="ECO:0000313" key="3">
    <source>
        <dbReference type="EMBL" id="GGE41012.1"/>
    </source>
</evidence>
<dbReference type="RefSeq" id="WP_188459115.1">
    <property type="nucleotide sequence ID" value="NZ_BMGM01000009.1"/>
</dbReference>
<dbReference type="Pfam" id="PF19266">
    <property type="entry name" value="CIS_tube"/>
    <property type="match status" value="1"/>
</dbReference>
<feature type="domain" description="LysM" evidence="1">
    <location>
        <begin position="186"/>
        <end position="230"/>
    </location>
</feature>
<dbReference type="InterPro" id="IPR018392">
    <property type="entry name" value="LysM"/>
</dbReference>
<keyword evidence="4" id="KW-1185">Reference proteome</keyword>
<accession>A0ABQ1SIY1</accession>
<evidence type="ECO:0000259" key="1">
    <source>
        <dbReference type="Pfam" id="PF01476"/>
    </source>
</evidence>
<name>A0ABQ1SIY1_9FLAO</name>
<evidence type="ECO:0008006" key="5">
    <source>
        <dbReference type="Google" id="ProtNLM"/>
    </source>
</evidence>
<protein>
    <recommendedName>
        <fullName evidence="5">LysM domain-containing protein</fullName>
    </recommendedName>
</protein>
<dbReference type="Pfam" id="PF01476">
    <property type="entry name" value="LysM"/>
    <property type="match status" value="1"/>
</dbReference>
<dbReference type="InterPro" id="IPR045361">
    <property type="entry name" value="CIS_tube_prot_N"/>
</dbReference>
<organism evidence="3 4">
    <name type="scientific">Psychroflexus planctonicus</name>
    <dbReference type="NCBI Taxonomy" id="1526575"/>
    <lineage>
        <taxon>Bacteria</taxon>
        <taxon>Pseudomonadati</taxon>
        <taxon>Bacteroidota</taxon>
        <taxon>Flavobacteriia</taxon>
        <taxon>Flavobacteriales</taxon>
        <taxon>Flavobacteriaceae</taxon>
        <taxon>Psychroflexus</taxon>
    </lineage>
</organism>
<evidence type="ECO:0000259" key="2">
    <source>
        <dbReference type="Pfam" id="PF19266"/>
    </source>
</evidence>
<sequence length="233" mass="25634">MNKNTNNTALVISGYKYKDLSKAPELVGSYKLQINPADLSFTVGSKEQSSDQTSDAIGSLISSKAPAKLQKSLDLNFIIDNTGALPNSPTGIDSSSKTLADSIKALEGITVKPLASTHRPPFVRVTWGFGSISIFGEVISFNYEYTFFDAYGVPLRANVKMTIKDFDSDGTNKLFQSPDITKMPIVRKGDNIVNISESYYDDKKYFIKLAEFNNLNSLRALKSGKQIQIPPIR</sequence>
<dbReference type="Proteomes" id="UP000599179">
    <property type="component" value="Unassembled WGS sequence"/>
</dbReference>
<reference evidence="4" key="1">
    <citation type="journal article" date="2019" name="Int. J. Syst. Evol. Microbiol.">
        <title>The Global Catalogue of Microorganisms (GCM) 10K type strain sequencing project: providing services to taxonomists for standard genome sequencing and annotation.</title>
        <authorList>
            <consortium name="The Broad Institute Genomics Platform"/>
            <consortium name="The Broad Institute Genome Sequencing Center for Infectious Disease"/>
            <person name="Wu L."/>
            <person name="Ma J."/>
        </authorList>
    </citation>
    <scope>NUCLEOTIDE SEQUENCE [LARGE SCALE GENOMIC DNA]</scope>
    <source>
        <strain evidence="4">CGMCC 1.12931</strain>
    </source>
</reference>
<dbReference type="EMBL" id="BMGM01000009">
    <property type="protein sequence ID" value="GGE41012.1"/>
    <property type="molecule type" value="Genomic_DNA"/>
</dbReference>
<feature type="domain" description="Contractile injection system tube protein N-terminal" evidence="2">
    <location>
        <begin position="10"/>
        <end position="171"/>
    </location>
</feature>
<comment type="caution">
    <text evidence="3">The sequence shown here is derived from an EMBL/GenBank/DDBJ whole genome shotgun (WGS) entry which is preliminary data.</text>
</comment>
<evidence type="ECO:0000313" key="4">
    <source>
        <dbReference type="Proteomes" id="UP000599179"/>
    </source>
</evidence>